<dbReference type="SMART" id="SM00382">
    <property type="entry name" value="AAA"/>
    <property type="match status" value="1"/>
</dbReference>
<evidence type="ECO:0000313" key="19">
    <source>
        <dbReference type="Proteomes" id="UP000007161"/>
    </source>
</evidence>
<evidence type="ECO:0000256" key="7">
    <source>
        <dbReference type="ARBA" id="ARBA00022795"/>
    </source>
</evidence>
<gene>
    <name evidence="18" type="ordered locus">Marpi_0724</name>
</gene>
<keyword evidence="18" id="KW-0969">Cilium</keyword>
<dbReference type="PANTHER" id="PTHR43134:SF3">
    <property type="entry name" value="FLAGELLAR BIOSYNTHESIS PROTEIN FLHF"/>
    <property type="match status" value="1"/>
</dbReference>
<dbReference type="FunFam" id="3.40.50.300:FF:000695">
    <property type="entry name" value="Flagellar biosynthesis regulator FlhF"/>
    <property type="match status" value="1"/>
</dbReference>
<reference evidence="18 19" key="1">
    <citation type="journal article" date="2012" name="J. Bacteriol.">
        <title>Complete Genome Sequence of the Thermophilic, Piezophilic, Heterotrophic Bacterium Marinitoga piezophila KA3.</title>
        <authorList>
            <person name="Lucas S."/>
            <person name="Han J."/>
            <person name="Lapidus A."/>
            <person name="Cheng J.F."/>
            <person name="Goodwin L.A."/>
            <person name="Pitluck S."/>
            <person name="Peters L."/>
            <person name="Mikhailova N."/>
            <person name="Teshima H."/>
            <person name="Detter J.C."/>
            <person name="Han C."/>
            <person name="Tapia R."/>
            <person name="Land M."/>
            <person name="Hauser L."/>
            <person name="Kyrpides N.C."/>
            <person name="Ivanova N."/>
            <person name="Pagani I."/>
            <person name="Vannier P."/>
            <person name="Oger P."/>
            <person name="Bartlett D.H."/>
            <person name="Noll K.M."/>
            <person name="Woyke T."/>
            <person name="Jebbar M."/>
        </authorList>
    </citation>
    <scope>NUCLEOTIDE SEQUENCE [LARGE SCALE GENOMIC DNA]</scope>
    <source>
        <strain evidence="19">DSM 14283 / JCM 11233 / KA3</strain>
    </source>
</reference>
<name>H2J6H3_MARPK</name>
<dbReference type="NCBIfam" id="TIGR03499">
    <property type="entry name" value="FlhF"/>
    <property type="match status" value="1"/>
</dbReference>
<keyword evidence="7" id="KW-1005">Bacterial flagellum biogenesis</keyword>
<evidence type="ECO:0000256" key="9">
    <source>
        <dbReference type="ARBA" id="ARBA00023134"/>
    </source>
</evidence>
<keyword evidence="11" id="KW-1006">Bacterial flagellum protein export</keyword>
<evidence type="ECO:0000256" key="5">
    <source>
        <dbReference type="ARBA" id="ARBA00022475"/>
    </source>
</evidence>
<dbReference type="Proteomes" id="UP000007161">
    <property type="component" value="Chromosome"/>
</dbReference>
<keyword evidence="6" id="KW-0547">Nucleotide-binding</keyword>
<comment type="function">
    <text evidence="12">Necessary for flagellar biosynthesis. May be involved in translocation of the flagellum.</text>
</comment>
<dbReference type="HOGENOM" id="CLU_009301_11_4_0"/>
<dbReference type="PANTHER" id="PTHR43134">
    <property type="entry name" value="SIGNAL RECOGNITION PARTICLE RECEPTOR SUBUNIT ALPHA"/>
    <property type="match status" value="1"/>
</dbReference>
<evidence type="ECO:0000256" key="14">
    <source>
        <dbReference type="SAM" id="Coils"/>
    </source>
</evidence>
<keyword evidence="19" id="KW-1185">Reference proteome</keyword>
<dbReference type="Gene3D" id="3.40.50.300">
    <property type="entry name" value="P-loop containing nucleotide triphosphate hydrolases"/>
    <property type="match status" value="1"/>
</dbReference>
<evidence type="ECO:0000256" key="3">
    <source>
        <dbReference type="ARBA" id="ARBA00014919"/>
    </source>
</evidence>
<dbReference type="KEGG" id="mpz:Marpi_0724"/>
<keyword evidence="8" id="KW-0653">Protein transport</keyword>
<dbReference type="GO" id="GO:0015031">
    <property type="term" value="P:protein transport"/>
    <property type="evidence" value="ECO:0007669"/>
    <property type="project" value="UniProtKB-KW"/>
</dbReference>
<dbReference type="GO" id="GO:0044781">
    <property type="term" value="P:bacterial-type flagellum organization"/>
    <property type="evidence" value="ECO:0007669"/>
    <property type="project" value="UniProtKB-UniRule"/>
</dbReference>
<feature type="compositionally biased region" description="Low complexity" evidence="15">
    <location>
        <begin position="200"/>
        <end position="209"/>
    </location>
</feature>
<dbReference type="eggNOG" id="COG1419">
    <property type="taxonomic scope" value="Bacteria"/>
</dbReference>
<dbReference type="GO" id="GO:0005886">
    <property type="term" value="C:plasma membrane"/>
    <property type="evidence" value="ECO:0007669"/>
    <property type="project" value="UniProtKB-SubCell"/>
</dbReference>
<dbReference type="Pfam" id="PF00448">
    <property type="entry name" value="SRP54"/>
    <property type="match status" value="1"/>
</dbReference>
<dbReference type="Gene3D" id="1.20.120.1380">
    <property type="entry name" value="Flagellar FlhF biosynthesis protein, N domain"/>
    <property type="match status" value="1"/>
</dbReference>
<feature type="domain" description="SRP54-type proteins GTP-binding" evidence="17">
    <location>
        <begin position="294"/>
        <end position="485"/>
    </location>
</feature>
<dbReference type="CDD" id="cd17873">
    <property type="entry name" value="FlhF"/>
    <property type="match status" value="1"/>
</dbReference>
<evidence type="ECO:0000256" key="10">
    <source>
        <dbReference type="ARBA" id="ARBA00023136"/>
    </source>
</evidence>
<keyword evidence="4" id="KW-0813">Transport</keyword>
<accession>H2J6H3</accession>
<evidence type="ECO:0000259" key="16">
    <source>
        <dbReference type="SMART" id="SM00382"/>
    </source>
</evidence>
<feature type="coiled-coil region" evidence="14">
    <location>
        <begin position="79"/>
        <end position="141"/>
    </location>
</feature>
<dbReference type="InterPro" id="IPR000897">
    <property type="entry name" value="SRP54_GTPase_dom"/>
</dbReference>
<evidence type="ECO:0000256" key="15">
    <source>
        <dbReference type="SAM" id="MobiDB-lite"/>
    </source>
</evidence>
<dbReference type="InterPro" id="IPR047040">
    <property type="entry name" value="FlhF__GTPase_dom"/>
</dbReference>
<dbReference type="InterPro" id="IPR003593">
    <property type="entry name" value="AAA+_ATPase"/>
</dbReference>
<evidence type="ECO:0000256" key="1">
    <source>
        <dbReference type="ARBA" id="ARBA00004413"/>
    </source>
</evidence>
<dbReference type="GO" id="GO:0005047">
    <property type="term" value="F:signal recognition particle binding"/>
    <property type="evidence" value="ECO:0007669"/>
    <property type="project" value="TreeGrafter"/>
</dbReference>
<dbReference type="InterPro" id="IPR020006">
    <property type="entry name" value="FlhF"/>
</dbReference>
<comment type="similarity">
    <text evidence="2">Belongs to the GTP-binding SRP family.</text>
</comment>
<dbReference type="EMBL" id="CP003257">
    <property type="protein sequence ID" value="AEX85158.1"/>
    <property type="molecule type" value="Genomic_DNA"/>
</dbReference>
<dbReference type="STRING" id="443254.Marpi_0724"/>
<dbReference type="SMART" id="SM00962">
    <property type="entry name" value="SRP54"/>
    <property type="match status" value="1"/>
</dbReference>
<keyword evidence="18" id="KW-0966">Cell projection</keyword>
<dbReference type="AlphaFoldDB" id="H2J6H3"/>
<feature type="domain" description="AAA+ ATPase" evidence="16">
    <location>
        <begin position="293"/>
        <end position="431"/>
    </location>
</feature>
<keyword evidence="18" id="KW-0282">Flagellum</keyword>
<protein>
    <recommendedName>
        <fullName evidence="3 13">Flagellar biosynthesis protein FlhF</fullName>
    </recommendedName>
</protein>
<evidence type="ECO:0000313" key="18">
    <source>
        <dbReference type="EMBL" id="AEX85158.1"/>
    </source>
</evidence>
<comment type="subcellular location">
    <subcellularLocation>
        <location evidence="1">Cell membrane</location>
        <topology evidence="1">Peripheral membrane protein</topology>
        <orientation evidence="1">Cytoplasmic side</orientation>
    </subcellularLocation>
</comment>
<evidence type="ECO:0000256" key="4">
    <source>
        <dbReference type="ARBA" id="ARBA00022448"/>
    </source>
</evidence>
<dbReference type="GO" id="GO:0006614">
    <property type="term" value="P:SRP-dependent cotranslational protein targeting to membrane"/>
    <property type="evidence" value="ECO:0007669"/>
    <property type="project" value="UniProtKB-UniRule"/>
</dbReference>
<evidence type="ECO:0000256" key="6">
    <source>
        <dbReference type="ARBA" id="ARBA00022741"/>
    </source>
</evidence>
<evidence type="ECO:0000256" key="12">
    <source>
        <dbReference type="ARBA" id="ARBA00025337"/>
    </source>
</evidence>
<evidence type="ECO:0000256" key="8">
    <source>
        <dbReference type="ARBA" id="ARBA00022927"/>
    </source>
</evidence>
<keyword evidence="9" id="KW-0342">GTP-binding</keyword>
<evidence type="ECO:0000256" key="11">
    <source>
        <dbReference type="ARBA" id="ARBA00023225"/>
    </source>
</evidence>
<keyword evidence="14" id="KW-0175">Coiled coil</keyword>
<dbReference type="GO" id="GO:0005525">
    <property type="term" value="F:GTP binding"/>
    <property type="evidence" value="ECO:0007669"/>
    <property type="project" value="UniProtKB-UniRule"/>
</dbReference>
<proteinExistence type="inferred from homology"/>
<evidence type="ECO:0000256" key="13">
    <source>
        <dbReference type="NCBIfam" id="TIGR03499"/>
    </source>
</evidence>
<dbReference type="RefSeq" id="WP_014296230.1">
    <property type="nucleotide sequence ID" value="NC_016751.1"/>
</dbReference>
<evidence type="ECO:0000256" key="2">
    <source>
        <dbReference type="ARBA" id="ARBA00008531"/>
    </source>
</evidence>
<feature type="region of interest" description="Disordered" evidence="15">
    <location>
        <begin position="189"/>
        <end position="210"/>
    </location>
</feature>
<dbReference type="InterPro" id="IPR027417">
    <property type="entry name" value="P-loop_NTPase"/>
</dbReference>
<keyword evidence="5" id="KW-1003">Cell membrane</keyword>
<reference evidence="19" key="2">
    <citation type="submission" date="2012-01" db="EMBL/GenBank/DDBJ databases">
        <title>Complete sequence of chromosome of Marinitoga piezophila KA3.</title>
        <authorList>
            <person name="Lucas S."/>
            <person name="Han J."/>
            <person name="Lapidus A."/>
            <person name="Cheng J.-F."/>
            <person name="Goodwin L."/>
            <person name="Pitluck S."/>
            <person name="Peters L."/>
            <person name="Mikhailova N."/>
            <person name="Teshima H."/>
            <person name="Detter J.C."/>
            <person name="Han C."/>
            <person name="Tapia R."/>
            <person name="Land M."/>
            <person name="Hauser L."/>
            <person name="Kyrpides N."/>
            <person name="Ivanova N."/>
            <person name="Pagani I."/>
            <person name="Jebbar M."/>
            <person name="Vannier P."/>
            <person name="Oger P."/>
            <person name="Cario A."/>
            <person name="Bartlett D."/>
            <person name="Noll K.M."/>
            <person name="Woyke T."/>
        </authorList>
    </citation>
    <scope>NUCLEOTIDE SEQUENCE [LARGE SCALE GENOMIC DNA]</scope>
    <source>
        <strain evidence="19">DSM 14283 / JCM 11233 / KA3</strain>
    </source>
</reference>
<evidence type="ECO:0000259" key="17">
    <source>
        <dbReference type="SMART" id="SM00962"/>
    </source>
</evidence>
<keyword evidence="10" id="KW-0472">Membrane</keyword>
<dbReference type="OrthoDB" id="9778554at2"/>
<organism evidence="18 19">
    <name type="scientific">Marinitoga piezophila (strain DSM 14283 / JCM 11233 / KA3)</name>
    <dbReference type="NCBI Taxonomy" id="443254"/>
    <lineage>
        <taxon>Bacteria</taxon>
        <taxon>Thermotogati</taxon>
        <taxon>Thermotogota</taxon>
        <taxon>Thermotogae</taxon>
        <taxon>Petrotogales</taxon>
        <taxon>Petrotogaceae</taxon>
        <taxon>Marinitoga</taxon>
    </lineage>
</organism>
<dbReference type="GO" id="GO:0003924">
    <property type="term" value="F:GTPase activity"/>
    <property type="evidence" value="ECO:0007669"/>
    <property type="project" value="UniProtKB-UniRule"/>
</dbReference>
<dbReference type="SUPFAM" id="SSF52540">
    <property type="entry name" value="P-loop containing nucleoside triphosphate hydrolases"/>
    <property type="match status" value="2"/>
</dbReference>
<sequence>MKVKKYVVSTITEAMEKIRQELGDNAYILDTKRISKGGFLGIGGKKYLEVTAVLDDEDEPQNIIKTMKKPDLPGIGGNTKGKVKEINELVERNKRLEQRINKMKKMDSIDEILTPGKDKFVKSAQNEILKLIEEQREVSRLIDEDADRFYSQKGMEHEEPFEPLNYKKITYSNIPNPQLNQRNLNQNPLQQNRKQHISHSKTTSSGSTKNELDEIKTLIEKLSKRVILNGANPLISELVETLKHQDLSDDLIEDIINNIPNDLNKDNWKFNQKFKNQLFNIFKNNFNLDIPDLTGTIMFIGPTGVGKTTTLAKIAALNKLHSNKSVAIATIDLYRIAATEQLKTYAEIMDIPASVCYTPTELKATVETLKNNNLILIDTAGRSHKDDMQIGELKMYIDSIKPQYIFLVISANMRLKDMIDVYNKFSVCNPTHLIISKLDETSSYGQIPSILNASKLPLIYITTGQTVPNDIEIPNVNKIFSLFYEELIS</sequence>